<sequence>MLEGTQFRLQLSCDDLPMCTEKSCNANCRDRDFPGAPGVTCIYGQPDKCCCDDPFYPNDKDNQRNEFLA</sequence>
<organism evidence="1 2">
    <name type="scientific">Leersia perrieri</name>
    <dbReference type="NCBI Taxonomy" id="77586"/>
    <lineage>
        <taxon>Eukaryota</taxon>
        <taxon>Viridiplantae</taxon>
        <taxon>Streptophyta</taxon>
        <taxon>Embryophyta</taxon>
        <taxon>Tracheophyta</taxon>
        <taxon>Spermatophyta</taxon>
        <taxon>Magnoliopsida</taxon>
        <taxon>Liliopsida</taxon>
        <taxon>Poales</taxon>
        <taxon>Poaceae</taxon>
        <taxon>BOP clade</taxon>
        <taxon>Oryzoideae</taxon>
        <taxon>Oryzeae</taxon>
        <taxon>Oryzinae</taxon>
        <taxon>Leersia</taxon>
    </lineage>
</organism>
<dbReference type="EnsemblPlants" id="LPERR12G05570.1">
    <property type="protein sequence ID" value="LPERR12G05570.1"/>
    <property type="gene ID" value="LPERR12G05570"/>
</dbReference>
<dbReference type="Proteomes" id="UP000032180">
    <property type="component" value="Chromosome 12"/>
</dbReference>
<dbReference type="AlphaFoldDB" id="A0A0D9XXV9"/>
<keyword evidence="2" id="KW-1185">Reference proteome</keyword>
<proteinExistence type="predicted"/>
<reference evidence="1" key="3">
    <citation type="submission" date="2015-04" db="UniProtKB">
        <authorList>
            <consortium name="EnsemblPlants"/>
        </authorList>
    </citation>
    <scope>IDENTIFICATION</scope>
</reference>
<accession>A0A0D9XXV9</accession>
<dbReference type="Gramene" id="LPERR12G05570.1">
    <property type="protein sequence ID" value="LPERR12G05570.1"/>
    <property type="gene ID" value="LPERR12G05570"/>
</dbReference>
<evidence type="ECO:0000313" key="1">
    <source>
        <dbReference type="EnsemblPlants" id="LPERR12G05570.1"/>
    </source>
</evidence>
<name>A0A0D9XXV9_9ORYZ</name>
<evidence type="ECO:0000313" key="2">
    <source>
        <dbReference type="Proteomes" id="UP000032180"/>
    </source>
</evidence>
<reference evidence="1 2" key="1">
    <citation type="submission" date="2012-08" db="EMBL/GenBank/DDBJ databases">
        <title>Oryza genome evolution.</title>
        <authorList>
            <person name="Wing R.A."/>
        </authorList>
    </citation>
    <scope>NUCLEOTIDE SEQUENCE</scope>
</reference>
<dbReference type="HOGENOM" id="CLU_2888993_0_0_1"/>
<protein>
    <submittedName>
        <fullName evidence="1">Uncharacterized protein</fullName>
    </submittedName>
</protein>
<reference evidence="2" key="2">
    <citation type="submission" date="2013-12" db="EMBL/GenBank/DDBJ databases">
        <authorList>
            <person name="Yu Y."/>
            <person name="Lee S."/>
            <person name="de Baynast K."/>
            <person name="Wissotski M."/>
            <person name="Liu L."/>
            <person name="Talag J."/>
            <person name="Goicoechea J."/>
            <person name="Angelova A."/>
            <person name="Jetty R."/>
            <person name="Kudrna D."/>
            <person name="Golser W."/>
            <person name="Rivera L."/>
            <person name="Zhang J."/>
            <person name="Wing R."/>
        </authorList>
    </citation>
    <scope>NUCLEOTIDE SEQUENCE</scope>
</reference>